<reference evidence="1" key="1">
    <citation type="submission" date="2024-05" db="EMBL/GenBank/DDBJ databases">
        <title>Pontimicrobium maritimus sp. nov., isolated form sea water.</title>
        <authorList>
            <person name="Muhammad N."/>
            <person name="Vuong T.Q."/>
            <person name="Han H.L."/>
            <person name="Kim S.-G."/>
        </authorList>
    </citation>
    <scope>NUCLEOTIDE SEQUENCE</scope>
    <source>
        <strain evidence="1">SW4</strain>
    </source>
</reference>
<gene>
    <name evidence="1" type="ORF">ABGB03_09350</name>
</gene>
<sequence length="214" mass="24978">MKNIYLYIVIIGISLFSCSNSNSGEKNSELAILKELHSDLVQNLTDINSNIESLKISKKANEIIISNIKSNIQYHDSLNFHFANLYPYLVFSPNETTFNYLKQIGMNSISNDSIRASISNLYGVRYGIYKYYESIYFVEHYINYIKPMFIAEFETFKIYGSFKPRNYNQFIKNPEYKRIMSYTKDVIQTFIFMQKGLKEDAENLISAIDKELKG</sequence>
<evidence type="ECO:0000313" key="1">
    <source>
        <dbReference type="EMBL" id="XBG60067.1"/>
    </source>
</evidence>
<accession>A0AAU7BPT9</accession>
<dbReference type="EMBL" id="CP157199">
    <property type="protein sequence ID" value="XBG60067.1"/>
    <property type="molecule type" value="Genomic_DNA"/>
</dbReference>
<dbReference type="RefSeq" id="WP_347922222.1">
    <property type="nucleotide sequence ID" value="NZ_CP157199.1"/>
</dbReference>
<organism evidence="1">
    <name type="scientific">Pontimicrobium sp. SW4</name>
    <dbReference type="NCBI Taxonomy" id="3153519"/>
    <lineage>
        <taxon>Bacteria</taxon>
        <taxon>Pseudomonadati</taxon>
        <taxon>Bacteroidota</taxon>
        <taxon>Flavobacteriia</taxon>
        <taxon>Flavobacteriales</taxon>
        <taxon>Flavobacteriaceae</taxon>
        <taxon>Pontimicrobium</taxon>
    </lineage>
</organism>
<proteinExistence type="predicted"/>
<dbReference type="PROSITE" id="PS51257">
    <property type="entry name" value="PROKAR_LIPOPROTEIN"/>
    <property type="match status" value="1"/>
</dbReference>
<dbReference type="AlphaFoldDB" id="A0AAU7BPT9"/>
<name>A0AAU7BPT9_9FLAO</name>
<protein>
    <recommendedName>
        <fullName evidence="2">Lipoprotein</fullName>
    </recommendedName>
</protein>
<evidence type="ECO:0008006" key="2">
    <source>
        <dbReference type="Google" id="ProtNLM"/>
    </source>
</evidence>